<dbReference type="InterPro" id="IPR000182">
    <property type="entry name" value="GNAT_dom"/>
</dbReference>
<gene>
    <name evidence="3" type="ORF">BD310DRAFT_927123</name>
</gene>
<dbReference type="CDD" id="cd04301">
    <property type="entry name" value="NAT_SF"/>
    <property type="match status" value="1"/>
</dbReference>
<dbReference type="Proteomes" id="UP000292082">
    <property type="component" value="Unassembled WGS sequence"/>
</dbReference>
<proteinExistence type="predicted"/>
<evidence type="ECO:0000256" key="1">
    <source>
        <dbReference type="SAM" id="MobiDB-lite"/>
    </source>
</evidence>
<sequence>MEISNMDPPTRAGAVETTPLLEGDGKRSVQAVDVVPMKFRDMPVAAESIRKAFEDDPLMEYFDAADTAPFPVSRRKLIDMVDWMGAMHQERMLTVEGGMSLMKYGPPGNQTNLPSVAFLRDSLGRLRPEECAKRWKEFGAKARELVSAAFGEKVADMMEIQVLATDPDAQGRGYASALVKYVLRQGDADGRDVWLLTTSAYGFYEHFGFVTVRSGKVGEDNPAWDGEPITLRIMHRTARASLAQASSEPKSPVMYTV</sequence>
<name>A0A4Q9PV93_9APHY</name>
<organism evidence="3 4">
    <name type="scientific">Dichomitus squalens</name>
    <dbReference type="NCBI Taxonomy" id="114155"/>
    <lineage>
        <taxon>Eukaryota</taxon>
        <taxon>Fungi</taxon>
        <taxon>Dikarya</taxon>
        <taxon>Basidiomycota</taxon>
        <taxon>Agaricomycotina</taxon>
        <taxon>Agaricomycetes</taxon>
        <taxon>Polyporales</taxon>
        <taxon>Polyporaceae</taxon>
        <taxon>Dichomitus</taxon>
    </lineage>
</organism>
<reference evidence="3 4" key="1">
    <citation type="submission" date="2019-01" db="EMBL/GenBank/DDBJ databases">
        <title>Draft genome sequences of three monokaryotic isolates of the white-rot basidiomycete fungus Dichomitus squalens.</title>
        <authorList>
            <consortium name="DOE Joint Genome Institute"/>
            <person name="Lopez S.C."/>
            <person name="Andreopoulos B."/>
            <person name="Pangilinan J."/>
            <person name="Lipzen A."/>
            <person name="Riley R."/>
            <person name="Ahrendt S."/>
            <person name="Ng V."/>
            <person name="Barry K."/>
            <person name="Daum C."/>
            <person name="Grigoriev I.V."/>
            <person name="Hilden K.S."/>
            <person name="Makela M.R."/>
            <person name="de Vries R.P."/>
        </authorList>
    </citation>
    <scope>NUCLEOTIDE SEQUENCE [LARGE SCALE GENOMIC DNA]</scope>
    <source>
        <strain evidence="3 4">CBS 464.89</strain>
    </source>
</reference>
<feature type="domain" description="N-acetyltransferase" evidence="2">
    <location>
        <begin position="99"/>
        <end position="230"/>
    </location>
</feature>
<dbReference type="GO" id="GO:0016747">
    <property type="term" value="F:acyltransferase activity, transferring groups other than amino-acyl groups"/>
    <property type="evidence" value="ECO:0007669"/>
    <property type="project" value="InterPro"/>
</dbReference>
<dbReference type="InterPro" id="IPR016181">
    <property type="entry name" value="Acyl_CoA_acyltransferase"/>
</dbReference>
<dbReference type="SUPFAM" id="SSF55729">
    <property type="entry name" value="Acyl-CoA N-acyltransferases (Nat)"/>
    <property type="match status" value="1"/>
</dbReference>
<dbReference type="EMBL" id="ML145125">
    <property type="protein sequence ID" value="TBU58349.1"/>
    <property type="molecule type" value="Genomic_DNA"/>
</dbReference>
<keyword evidence="4" id="KW-1185">Reference proteome</keyword>
<feature type="region of interest" description="Disordered" evidence="1">
    <location>
        <begin position="1"/>
        <end position="22"/>
    </location>
</feature>
<dbReference type="PROSITE" id="PS51186">
    <property type="entry name" value="GNAT"/>
    <property type="match status" value="1"/>
</dbReference>
<accession>A0A4Q9PV93</accession>
<dbReference type="PANTHER" id="PTHR42791">
    <property type="entry name" value="GNAT FAMILY ACETYLTRANSFERASE"/>
    <property type="match status" value="1"/>
</dbReference>
<dbReference type="Pfam" id="PF13508">
    <property type="entry name" value="Acetyltransf_7"/>
    <property type="match status" value="1"/>
</dbReference>
<protein>
    <recommendedName>
        <fullName evidence="2">N-acetyltransferase domain-containing protein</fullName>
    </recommendedName>
</protein>
<evidence type="ECO:0000313" key="3">
    <source>
        <dbReference type="EMBL" id="TBU58349.1"/>
    </source>
</evidence>
<dbReference type="InterPro" id="IPR052523">
    <property type="entry name" value="Trichothecene_AcTrans"/>
</dbReference>
<dbReference type="Gene3D" id="3.40.630.30">
    <property type="match status" value="1"/>
</dbReference>
<evidence type="ECO:0000313" key="4">
    <source>
        <dbReference type="Proteomes" id="UP000292082"/>
    </source>
</evidence>
<dbReference type="PANTHER" id="PTHR42791:SF1">
    <property type="entry name" value="N-ACETYLTRANSFERASE DOMAIN-CONTAINING PROTEIN"/>
    <property type="match status" value="1"/>
</dbReference>
<dbReference type="AlphaFoldDB" id="A0A4Q9PV93"/>
<evidence type="ECO:0000259" key="2">
    <source>
        <dbReference type="PROSITE" id="PS51186"/>
    </source>
</evidence>